<accession>A0ABC9Y494</accession>
<keyword evidence="2" id="KW-0472">Membrane</keyword>
<name>A0ABC9Y494_GRUJA</name>
<evidence type="ECO:0008006" key="6">
    <source>
        <dbReference type="Google" id="ProtNLM"/>
    </source>
</evidence>
<keyword evidence="5" id="KW-1185">Reference proteome</keyword>
<feature type="region of interest" description="Disordered" evidence="1">
    <location>
        <begin position="85"/>
        <end position="109"/>
    </location>
</feature>
<gene>
    <name evidence="3" type="ORF">GRJ2_002903100</name>
    <name evidence="4" type="ORF">GRJ2_002903200</name>
</gene>
<dbReference type="EMBL" id="BAAFJT010000040">
    <property type="protein sequence ID" value="GAB0204376.1"/>
    <property type="molecule type" value="Genomic_DNA"/>
</dbReference>
<keyword evidence="2" id="KW-1133">Transmembrane helix</keyword>
<comment type="caution">
    <text evidence="4">The sequence shown here is derived from an EMBL/GenBank/DDBJ whole genome shotgun (WGS) entry which is preliminary data.</text>
</comment>
<evidence type="ECO:0000256" key="2">
    <source>
        <dbReference type="SAM" id="Phobius"/>
    </source>
</evidence>
<evidence type="ECO:0000256" key="1">
    <source>
        <dbReference type="SAM" id="MobiDB-lite"/>
    </source>
</evidence>
<dbReference type="AlphaFoldDB" id="A0ABC9Y494"/>
<organism evidence="4 5">
    <name type="scientific">Grus japonensis</name>
    <name type="common">Japanese crane</name>
    <name type="synonym">Red-crowned crane</name>
    <dbReference type="NCBI Taxonomy" id="30415"/>
    <lineage>
        <taxon>Eukaryota</taxon>
        <taxon>Metazoa</taxon>
        <taxon>Chordata</taxon>
        <taxon>Craniata</taxon>
        <taxon>Vertebrata</taxon>
        <taxon>Euteleostomi</taxon>
        <taxon>Archelosauria</taxon>
        <taxon>Archosauria</taxon>
        <taxon>Dinosauria</taxon>
        <taxon>Saurischia</taxon>
        <taxon>Theropoda</taxon>
        <taxon>Coelurosauria</taxon>
        <taxon>Aves</taxon>
        <taxon>Neognathae</taxon>
        <taxon>Neoaves</taxon>
        <taxon>Gruiformes</taxon>
        <taxon>Gruidae</taxon>
        <taxon>Grus</taxon>
    </lineage>
</organism>
<proteinExistence type="predicted"/>
<protein>
    <recommendedName>
        <fullName evidence="6">Reverse transcriptase domain-containing protein</fullName>
    </recommendedName>
</protein>
<reference evidence="4 5" key="1">
    <citation type="submission" date="2024-06" db="EMBL/GenBank/DDBJ databases">
        <title>The draft genome of Grus japonensis, version 3.</title>
        <authorList>
            <person name="Nabeshima K."/>
            <person name="Suzuki S."/>
            <person name="Onuma M."/>
        </authorList>
    </citation>
    <scope>NUCLEOTIDE SEQUENCE [LARGE SCALE GENOMIC DNA]</scope>
    <source>
        <strain evidence="4 5">451A</strain>
    </source>
</reference>
<dbReference type="EMBL" id="BAAFJT010000040">
    <property type="protein sequence ID" value="GAB0204375.1"/>
    <property type="molecule type" value="Genomic_DNA"/>
</dbReference>
<keyword evidence="2" id="KW-0812">Transmembrane</keyword>
<feature type="transmembrane region" description="Helical" evidence="2">
    <location>
        <begin position="59"/>
        <end position="76"/>
    </location>
</feature>
<dbReference type="Proteomes" id="UP001623348">
    <property type="component" value="Unassembled WGS sequence"/>
</dbReference>
<evidence type="ECO:0000313" key="5">
    <source>
        <dbReference type="Proteomes" id="UP001623348"/>
    </source>
</evidence>
<evidence type="ECO:0000313" key="3">
    <source>
        <dbReference type="EMBL" id="GAB0204375.1"/>
    </source>
</evidence>
<evidence type="ECO:0000313" key="4">
    <source>
        <dbReference type="EMBL" id="GAB0204376.1"/>
    </source>
</evidence>
<sequence length="109" mass="12375">MMRLQPWRRRATNIIYLDLCKAFDTVPHDILVSKLERHGPDGWTTISTMKETISSKKKRLFTILFLMSLGALIFTGKCSSHIAQAAEGKGKDWENEEPPTVGEDQVKTI</sequence>